<dbReference type="PANTHER" id="PTHR31672">
    <property type="entry name" value="BNACNNG10540D PROTEIN"/>
    <property type="match status" value="1"/>
</dbReference>
<dbReference type="Pfam" id="PF08268">
    <property type="entry name" value="FBA_3"/>
    <property type="match status" value="1"/>
</dbReference>
<dbReference type="InterPro" id="IPR013187">
    <property type="entry name" value="F-box-assoc_dom_typ3"/>
</dbReference>
<proteinExistence type="predicted"/>
<protein>
    <recommendedName>
        <fullName evidence="1">F-box domain-containing protein</fullName>
    </recommendedName>
</protein>
<dbReference type="NCBIfam" id="TIGR01640">
    <property type="entry name" value="F_box_assoc_1"/>
    <property type="match status" value="1"/>
</dbReference>
<evidence type="ECO:0000259" key="1">
    <source>
        <dbReference type="PROSITE" id="PS50181"/>
    </source>
</evidence>
<dbReference type="Proteomes" id="UP000224567">
    <property type="component" value="Unassembled WGS sequence"/>
</dbReference>
<reference evidence="3" key="2">
    <citation type="journal article" date="2017" name="J. Anim. Genet.">
        <title>Multiple reference genome sequences of hot pepper reveal the massive evolution of plant disease resistance genes by retroduplication.</title>
        <authorList>
            <person name="Kim S."/>
            <person name="Park J."/>
            <person name="Yeom S.-I."/>
            <person name="Kim Y.-M."/>
            <person name="Seo E."/>
            <person name="Kim K.-T."/>
            <person name="Kim M.-S."/>
            <person name="Lee J.M."/>
            <person name="Cheong K."/>
            <person name="Shin H.-S."/>
            <person name="Kim S.-B."/>
            <person name="Han K."/>
            <person name="Lee J."/>
            <person name="Park M."/>
            <person name="Lee H.-A."/>
            <person name="Lee H.-Y."/>
            <person name="Lee Y."/>
            <person name="Oh S."/>
            <person name="Lee J.H."/>
            <person name="Choi E."/>
            <person name="Choi E."/>
            <person name="Lee S.E."/>
            <person name="Jeon J."/>
            <person name="Kim H."/>
            <person name="Choi G."/>
            <person name="Song H."/>
            <person name="Lee J."/>
            <person name="Lee S.-C."/>
            <person name="Kwon J.-K."/>
            <person name="Lee H.-Y."/>
            <person name="Koo N."/>
            <person name="Hong Y."/>
            <person name="Kim R.W."/>
            <person name="Kang W.-H."/>
            <person name="Huh J.H."/>
            <person name="Kang B.-C."/>
            <person name="Yang T.-J."/>
            <person name="Lee Y.-H."/>
            <person name="Bennetzen J.L."/>
            <person name="Choi D."/>
        </authorList>
    </citation>
    <scope>NUCLEOTIDE SEQUENCE [LARGE SCALE GENOMIC DNA]</scope>
    <source>
        <strain evidence="3">cv. PBC81</strain>
    </source>
</reference>
<comment type="caution">
    <text evidence="2">The sequence shown here is derived from an EMBL/GenBank/DDBJ whole genome shotgun (WGS) entry which is preliminary data.</text>
</comment>
<dbReference type="PROSITE" id="PS50181">
    <property type="entry name" value="FBOX"/>
    <property type="match status" value="1"/>
</dbReference>
<dbReference type="InterPro" id="IPR050796">
    <property type="entry name" value="SCF_F-box_component"/>
</dbReference>
<dbReference type="InterPro" id="IPR001810">
    <property type="entry name" value="F-box_dom"/>
</dbReference>
<gene>
    <name evidence="2" type="ORF">CQW23_06909</name>
</gene>
<dbReference type="EMBL" id="MLFT02000003">
    <property type="protein sequence ID" value="PHT52447.1"/>
    <property type="molecule type" value="Genomic_DNA"/>
</dbReference>
<dbReference type="AlphaFoldDB" id="A0A2G2X4Q1"/>
<dbReference type="SUPFAM" id="SSF81383">
    <property type="entry name" value="F-box domain"/>
    <property type="match status" value="1"/>
</dbReference>
<organism evidence="2 3">
    <name type="scientific">Capsicum baccatum</name>
    <name type="common">Peruvian pepper</name>
    <dbReference type="NCBI Taxonomy" id="33114"/>
    <lineage>
        <taxon>Eukaryota</taxon>
        <taxon>Viridiplantae</taxon>
        <taxon>Streptophyta</taxon>
        <taxon>Embryophyta</taxon>
        <taxon>Tracheophyta</taxon>
        <taxon>Spermatophyta</taxon>
        <taxon>Magnoliopsida</taxon>
        <taxon>eudicotyledons</taxon>
        <taxon>Gunneridae</taxon>
        <taxon>Pentapetalae</taxon>
        <taxon>asterids</taxon>
        <taxon>lamiids</taxon>
        <taxon>Solanales</taxon>
        <taxon>Solanaceae</taxon>
        <taxon>Solanoideae</taxon>
        <taxon>Capsiceae</taxon>
        <taxon>Capsicum</taxon>
    </lineage>
</organism>
<dbReference type="InterPro" id="IPR036047">
    <property type="entry name" value="F-box-like_dom_sf"/>
</dbReference>
<dbReference type="PANTHER" id="PTHR31672:SF11">
    <property type="entry name" value="F-BOX PROTEIN CPR1-LIKE ISOFORM X2"/>
    <property type="match status" value="1"/>
</dbReference>
<evidence type="ECO:0000313" key="3">
    <source>
        <dbReference type="Proteomes" id="UP000224567"/>
    </source>
</evidence>
<sequence>MLVTRQDFKAPVLAEATSLEFRGASYDDCFAVFRLDFCNRVDWCYKLKRAILLVKNVVTRLPRGKKWLKLASVETITLEQLKRSTTSRETKEEMDDNLETKGNWLPDHLLFKIFLLLPAETLCGLRCVCKSLLNMINSPTFVDAHFRQSETVLITESSVHEEIIHSDFPLPSNKTECYFHFWDILSGKGHRVCMPDNLRNLECILAACNGLVLVKIRNGGGLVVINPSTRNHIRVPLGTVGFGTECYGFMFSNFTGAYKVVHLFRESRNIRCEILNLTTRSWHAVDGPNSKEFVLITTRRSVSAVGALYWLPQSEGCKHVVSLGFHDEKFLTIPLPISSTKNDRLVEIGGSLSFVTHATLNLIQVWMLKSGNWLKRYSINRLYDTTGFVPLCASTKEIVFEREEGYALLHVYNFEAEEMEEVNFKGTKRIKDLYMPHVKSLVSWDSPQLQWDV</sequence>
<name>A0A2G2X4Q1_CAPBA</name>
<dbReference type="Pfam" id="PF00646">
    <property type="entry name" value="F-box"/>
    <property type="match status" value="1"/>
</dbReference>
<reference evidence="2 3" key="1">
    <citation type="journal article" date="2017" name="Genome Biol.">
        <title>New reference genome sequences of hot pepper reveal the massive evolution of plant disease-resistance genes by retroduplication.</title>
        <authorList>
            <person name="Kim S."/>
            <person name="Park J."/>
            <person name="Yeom S.I."/>
            <person name="Kim Y.M."/>
            <person name="Seo E."/>
            <person name="Kim K.T."/>
            <person name="Kim M.S."/>
            <person name="Lee J.M."/>
            <person name="Cheong K."/>
            <person name="Shin H.S."/>
            <person name="Kim S.B."/>
            <person name="Han K."/>
            <person name="Lee J."/>
            <person name="Park M."/>
            <person name="Lee H.A."/>
            <person name="Lee H.Y."/>
            <person name="Lee Y."/>
            <person name="Oh S."/>
            <person name="Lee J.H."/>
            <person name="Choi E."/>
            <person name="Choi E."/>
            <person name="Lee S.E."/>
            <person name="Jeon J."/>
            <person name="Kim H."/>
            <person name="Choi G."/>
            <person name="Song H."/>
            <person name="Lee J."/>
            <person name="Lee S.C."/>
            <person name="Kwon J.K."/>
            <person name="Lee H.Y."/>
            <person name="Koo N."/>
            <person name="Hong Y."/>
            <person name="Kim R.W."/>
            <person name="Kang W.H."/>
            <person name="Huh J.H."/>
            <person name="Kang B.C."/>
            <person name="Yang T.J."/>
            <person name="Lee Y.H."/>
            <person name="Bennetzen J.L."/>
            <person name="Choi D."/>
        </authorList>
    </citation>
    <scope>NUCLEOTIDE SEQUENCE [LARGE SCALE GENOMIC DNA]</scope>
    <source>
        <strain evidence="3">cv. PBC81</strain>
    </source>
</reference>
<dbReference type="Gene3D" id="1.20.1280.50">
    <property type="match status" value="1"/>
</dbReference>
<dbReference type="InterPro" id="IPR017451">
    <property type="entry name" value="F-box-assoc_interact_dom"/>
</dbReference>
<accession>A0A2G2X4Q1</accession>
<feature type="domain" description="F-box" evidence="1">
    <location>
        <begin position="99"/>
        <end position="149"/>
    </location>
</feature>
<keyword evidence="3" id="KW-1185">Reference proteome</keyword>
<dbReference type="OrthoDB" id="1938527at2759"/>
<dbReference type="SMART" id="SM00256">
    <property type="entry name" value="FBOX"/>
    <property type="match status" value="1"/>
</dbReference>
<evidence type="ECO:0000313" key="2">
    <source>
        <dbReference type="EMBL" id="PHT52447.1"/>
    </source>
</evidence>